<dbReference type="Proteomes" id="UP000094714">
    <property type="component" value="Chromosome"/>
</dbReference>
<dbReference type="GO" id="GO:0005886">
    <property type="term" value="C:plasma membrane"/>
    <property type="evidence" value="ECO:0007669"/>
    <property type="project" value="TreeGrafter"/>
</dbReference>
<dbReference type="InterPro" id="IPR051599">
    <property type="entry name" value="Cell_Envelope_Assoc"/>
</dbReference>
<dbReference type="GO" id="GO:0043164">
    <property type="term" value="P:Gram-negative-bacterium-type cell wall biogenesis"/>
    <property type="evidence" value="ECO:0007669"/>
    <property type="project" value="TreeGrafter"/>
</dbReference>
<dbReference type="CDD" id="cd06259">
    <property type="entry name" value="YdcF-like"/>
    <property type="match status" value="1"/>
</dbReference>
<dbReference type="Gene3D" id="3.40.50.620">
    <property type="entry name" value="HUPs"/>
    <property type="match status" value="1"/>
</dbReference>
<protein>
    <submittedName>
        <fullName evidence="2">Membrane protein</fullName>
    </submittedName>
</protein>
<dbReference type="InterPro" id="IPR014729">
    <property type="entry name" value="Rossmann-like_a/b/a_fold"/>
</dbReference>
<proteinExistence type="predicted"/>
<feature type="domain" description="DUF218" evidence="1">
    <location>
        <begin position="147"/>
        <end position="270"/>
    </location>
</feature>
<reference evidence="2 3" key="1">
    <citation type="submission" date="2016-09" db="EMBL/GenBank/DDBJ databases">
        <title>Genome Sequence of the Lactobacillus fermentum strain NCC2970 (CNCM I-5068).</title>
        <authorList>
            <person name="Barretto C."/>
            <person name="Ngom-Bru C."/>
            <person name="Genevaz A."/>
            <person name="Fournier C."/>
            <person name="Moine D."/>
            <person name="Kassam M."/>
            <person name="Iltis A."/>
            <person name="Sagory-Zalkind P."/>
            <person name="Faucherand G."/>
            <person name="Descombes P."/>
            <person name="Duboux S."/>
        </authorList>
    </citation>
    <scope>NUCLEOTIDE SEQUENCE [LARGE SCALE GENOMIC DNA]</scope>
    <source>
        <strain evidence="2 3">NCC2970</strain>
    </source>
</reference>
<evidence type="ECO:0000313" key="3">
    <source>
        <dbReference type="Proteomes" id="UP000094714"/>
    </source>
</evidence>
<name>A0A1D7ZZK7_LIMFE</name>
<dbReference type="RefSeq" id="WP_049183876.1">
    <property type="nucleotide sequence ID" value="NZ_CALYNE010000009.1"/>
</dbReference>
<gene>
    <name evidence="2" type="ORF">LACFE_CDS1817</name>
</gene>
<dbReference type="AlphaFoldDB" id="A0A1D7ZZK7"/>
<evidence type="ECO:0000259" key="1">
    <source>
        <dbReference type="Pfam" id="PF02698"/>
    </source>
</evidence>
<accession>A0A1D7ZZK7</accession>
<dbReference type="GO" id="GO:0000270">
    <property type="term" value="P:peptidoglycan metabolic process"/>
    <property type="evidence" value="ECO:0007669"/>
    <property type="project" value="TreeGrafter"/>
</dbReference>
<dbReference type="InterPro" id="IPR003848">
    <property type="entry name" value="DUF218"/>
</dbReference>
<organism evidence="2 3">
    <name type="scientific">Limosilactobacillus fermentum</name>
    <name type="common">Lactobacillus fermentum</name>
    <dbReference type="NCBI Taxonomy" id="1613"/>
    <lineage>
        <taxon>Bacteria</taxon>
        <taxon>Bacillati</taxon>
        <taxon>Bacillota</taxon>
        <taxon>Bacilli</taxon>
        <taxon>Lactobacillales</taxon>
        <taxon>Lactobacillaceae</taxon>
        <taxon>Limosilactobacillus</taxon>
    </lineage>
</organism>
<evidence type="ECO:0000313" key="2">
    <source>
        <dbReference type="EMBL" id="AOR75260.1"/>
    </source>
</evidence>
<dbReference type="Pfam" id="PF02698">
    <property type="entry name" value="DUF218"/>
    <property type="match status" value="1"/>
</dbReference>
<dbReference type="PATRIC" id="fig|1613.112.peg.1902"/>
<dbReference type="EMBL" id="CP017151">
    <property type="protein sequence ID" value="AOR75260.1"/>
    <property type="molecule type" value="Genomic_DNA"/>
</dbReference>
<dbReference type="PANTHER" id="PTHR30336:SF4">
    <property type="entry name" value="ENVELOPE BIOGENESIS FACTOR ELYC"/>
    <property type="match status" value="1"/>
</dbReference>
<dbReference type="PANTHER" id="PTHR30336">
    <property type="entry name" value="INNER MEMBRANE PROTEIN, PROBABLE PERMEASE"/>
    <property type="match status" value="1"/>
</dbReference>
<sequence>MVTLLIGAGLIILGIVVIAHDRRTLLSGLLPFLGLLTWLTGLTPVWLASTLFVIVLPLGILGEVLTHDGYWLLSRYGTSAKGYFFLVGGFLVMVFAPLFPVLWLLWRSVLIVKLMLAIYGYVAVLIDAYLLATVINALPLTIKPTKILILGAGLIKGGVGPVLRRRLLGGLALYQRFPKAELIMSGGQGDDEPEPEAVAMHRFARQKGVPESAIRLETNSTNTATNLSEAKRFINSGDRVVLVTSDYHLLRSLLYARRQGVNCQGLAVHTPHFTFTCNAFIRELGAYTIIHRYLIPLGLVLVIILCLI</sequence>